<evidence type="ECO:0000313" key="1">
    <source>
        <dbReference type="EMBL" id="CAE0793607.1"/>
    </source>
</evidence>
<sequence length="143" mass="15309">MAMQPHGLLWPTSILSSGFQFPSHQVGVYNRLTGMGCALDGGRCALCTSSPFVRTLDGHVIFPFLPRSGSGMYYADEVCDQARCGFSDGIVPLVVVAVLLCLLNSPSDLQFTVDPCNTKSNVDSLVQIVCALVLQLSHVTVCL</sequence>
<organism evidence="1">
    <name type="scientific">Eutreptiella gymnastica</name>
    <dbReference type="NCBI Taxonomy" id="73025"/>
    <lineage>
        <taxon>Eukaryota</taxon>
        <taxon>Discoba</taxon>
        <taxon>Euglenozoa</taxon>
        <taxon>Euglenida</taxon>
        <taxon>Spirocuta</taxon>
        <taxon>Euglenophyceae</taxon>
        <taxon>Eutreptiales</taxon>
        <taxon>Eutreptiaceae</taxon>
        <taxon>Eutreptiella</taxon>
    </lineage>
</organism>
<name>A0A7S4FG39_9EUGL</name>
<dbReference type="EMBL" id="HBJA01014860">
    <property type="protein sequence ID" value="CAE0793607.1"/>
    <property type="molecule type" value="Transcribed_RNA"/>
</dbReference>
<proteinExistence type="predicted"/>
<gene>
    <name evidence="1" type="ORF">EGYM00163_LOCUS4724</name>
</gene>
<protein>
    <submittedName>
        <fullName evidence="1">Uncharacterized protein</fullName>
    </submittedName>
</protein>
<reference evidence="1" key="1">
    <citation type="submission" date="2021-01" db="EMBL/GenBank/DDBJ databases">
        <authorList>
            <person name="Corre E."/>
            <person name="Pelletier E."/>
            <person name="Niang G."/>
            <person name="Scheremetjew M."/>
            <person name="Finn R."/>
            <person name="Kale V."/>
            <person name="Holt S."/>
            <person name="Cochrane G."/>
            <person name="Meng A."/>
            <person name="Brown T."/>
            <person name="Cohen L."/>
        </authorList>
    </citation>
    <scope>NUCLEOTIDE SEQUENCE</scope>
    <source>
        <strain evidence="1">CCMP1594</strain>
    </source>
</reference>
<accession>A0A7S4FG39</accession>
<dbReference type="AlphaFoldDB" id="A0A7S4FG39"/>